<evidence type="ECO:0000313" key="14">
    <source>
        <dbReference type="EMBL" id="PIC16115.1"/>
    </source>
</evidence>
<feature type="compositionally biased region" description="Polar residues" evidence="11">
    <location>
        <begin position="505"/>
        <end position="525"/>
    </location>
</feature>
<dbReference type="Pfam" id="PF07653">
    <property type="entry name" value="SH3_2"/>
    <property type="match status" value="1"/>
</dbReference>
<dbReference type="EMBL" id="PDUG01000006">
    <property type="protein sequence ID" value="PIC16115.1"/>
    <property type="molecule type" value="Genomic_DNA"/>
</dbReference>
<dbReference type="PRINTS" id="PR00109">
    <property type="entry name" value="TYRKINASE"/>
</dbReference>
<keyword evidence="6" id="KW-0067">ATP-binding</keyword>
<keyword evidence="2 10" id="KW-0728">SH3 domain</keyword>
<evidence type="ECO:0000259" key="13">
    <source>
        <dbReference type="PROSITE" id="PS50011"/>
    </source>
</evidence>
<dbReference type="InterPro" id="IPR036028">
    <property type="entry name" value="SH3-like_dom_sf"/>
</dbReference>
<evidence type="ECO:0000256" key="9">
    <source>
        <dbReference type="ARBA" id="ARBA00051243"/>
    </source>
</evidence>
<comment type="caution">
    <text evidence="14">The sequence shown here is derived from an EMBL/GenBank/DDBJ whole genome shotgun (WGS) entry which is preliminary data.</text>
</comment>
<dbReference type="Pfam" id="PF22931">
    <property type="entry name" value="SAM_TNK"/>
    <property type="match status" value="1"/>
</dbReference>
<evidence type="ECO:0000256" key="10">
    <source>
        <dbReference type="PROSITE-ProRule" id="PRU00192"/>
    </source>
</evidence>
<keyword evidence="4" id="KW-0547">Nucleotide-binding</keyword>
<feature type="region of interest" description="Disordered" evidence="11">
    <location>
        <begin position="734"/>
        <end position="760"/>
    </location>
</feature>
<keyword evidence="5" id="KW-0418">Kinase</keyword>
<evidence type="ECO:0000256" key="8">
    <source>
        <dbReference type="ARBA" id="ARBA00023137"/>
    </source>
</evidence>
<feature type="region of interest" description="Disordered" evidence="11">
    <location>
        <begin position="504"/>
        <end position="582"/>
    </location>
</feature>
<feature type="compositionally biased region" description="Polar residues" evidence="11">
    <location>
        <begin position="734"/>
        <end position="746"/>
    </location>
</feature>
<evidence type="ECO:0000256" key="1">
    <source>
        <dbReference type="ARBA" id="ARBA00004308"/>
    </source>
</evidence>
<feature type="compositionally biased region" description="Polar residues" evidence="11">
    <location>
        <begin position="1"/>
        <end position="35"/>
    </location>
</feature>
<evidence type="ECO:0008006" key="16">
    <source>
        <dbReference type="Google" id="ProtNLM"/>
    </source>
</evidence>
<dbReference type="PROSITE" id="PS50002">
    <property type="entry name" value="SH3"/>
    <property type="match status" value="1"/>
</dbReference>
<dbReference type="InterPro" id="IPR011009">
    <property type="entry name" value="Kinase-like_dom_sf"/>
</dbReference>
<organism evidence="14 15">
    <name type="scientific">Caenorhabditis nigoni</name>
    <dbReference type="NCBI Taxonomy" id="1611254"/>
    <lineage>
        <taxon>Eukaryota</taxon>
        <taxon>Metazoa</taxon>
        <taxon>Ecdysozoa</taxon>
        <taxon>Nematoda</taxon>
        <taxon>Chromadorea</taxon>
        <taxon>Rhabditida</taxon>
        <taxon>Rhabditina</taxon>
        <taxon>Rhabditomorpha</taxon>
        <taxon>Rhabditoidea</taxon>
        <taxon>Rhabditidae</taxon>
        <taxon>Peloderinae</taxon>
        <taxon>Caenorhabditis</taxon>
    </lineage>
</organism>
<evidence type="ECO:0000256" key="6">
    <source>
        <dbReference type="ARBA" id="ARBA00022840"/>
    </source>
</evidence>
<dbReference type="Pfam" id="PF07714">
    <property type="entry name" value="PK_Tyr_Ser-Thr"/>
    <property type="match status" value="1"/>
</dbReference>
<feature type="region of interest" description="Disordered" evidence="11">
    <location>
        <begin position="1"/>
        <end position="66"/>
    </location>
</feature>
<dbReference type="GO" id="GO:0005524">
    <property type="term" value="F:ATP binding"/>
    <property type="evidence" value="ECO:0007669"/>
    <property type="project" value="UniProtKB-KW"/>
</dbReference>
<feature type="domain" description="Protein kinase" evidence="13">
    <location>
        <begin position="172"/>
        <end position="430"/>
    </location>
</feature>
<dbReference type="Gene3D" id="2.30.30.40">
    <property type="entry name" value="SH3 Domains"/>
    <property type="match status" value="1"/>
</dbReference>
<name>A0A2G5SLV4_9PELO</name>
<dbReference type="InterPro" id="IPR000719">
    <property type="entry name" value="Prot_kinase_dom"/>
</dbReference>
<evidence type="ECO:0000259" key="12">
    <source>
        <dbReference type="PROSITE" id="PS50002"/>
    </source>
</evidence>
<dbReference type="Proteomes" id="UP000230233">
    <property type="component" value="Chromosome X"/>
</dbReference>
<dbReference type="GO" id="GO:0012505">
    <property type="term" value="C:endomembrane system"/>
    <property type="evidence" value="ECO:0007669"/>
    <property type="project" value="UniProtKB-SubCell"/>
</dbReference>
<accession>A0A2G5SLV4</accession>
<dbReference type="PANTHER" id="PTHR24418">
    <property type="entry name" value="TYROSINE-PROTEIN KINASE"/>
    <property type="match status" value="1"/>
</dbReference>
<dbReference type="FunFam" id="1.10.510.10:FF:001512">
    <property type="entry name" value="Receptor tyrosine-protein kinase erbB-2"/>
    <property type="match status" value="1"/>
</dbReference>
<feature type="compositionally biased region" description="Low complexity" evidence="11">
    <location>
        <begin position="567"/>
        <end position="577"/>
    </location>
</feature>
<keyword evidence="15" id="KW-1185">Reference proteome</keyword>
<evidence type="ECO:0000256" key="5">
    <source>
        <dbReference type="ARBA" id="ARBA00022777"/>
    </source>
</evidence>
<reference evidence="15" key="1">
    <citation type="submission" date="2017-10" db="EMBL/GenBank/DDBJ databases">
        <title>Rapid genome shrinkage in a self-fertile nematode reveals novel sperm competition proteins.</title>
        <authorList>
            <person name="Yin D."/>
            <person name="Schwarz E.M."/>
            <person name="Thomas C.G."/>
            <person name="Felde R.L."/>
            <person name="Korf I.F."/>
            <person name="Cutter A.D."/>
            <person name="Schartner C.M."/>
            <person name="Ralston E.J."/>
            <person name="Meyer B.J."/>
            <person name="Haag E.S."/>
        </authorList>
    </citation>
    <scope>NUCLEOTIDE SEQUENCE [LARGE SCALE GENOMIC DNA]</scope>
    <source>
        <strain evidence="15">JU1422</strain>
    </source>
</reference>
<protein>
    <recommendedName>
        <fullName evidence="16">Non-specific protein-tyrosine kinase</fullName>
    </recommendedName>
</protein>
<comment type="catalytic activity">
    <reaction evidence="9">
        <text>L-tyrosyl-[protein] + ATP = O-phospho-L-tyrosyl-[protein] + ADP + H(+)</text>
        <dbReference type="Rhea" id="RHEA:10596"/>
        <dbReference type="Rhea" id="RHEA-COMP:10136"/>
        <dbReference type="Rhea" id="RHEA-COMP:20101"/>
        <dbReference type="ChEBI" id="CHEBI:15378"/>
        <dbReference type="ChEBI" id="CHEBI:30616"/>
        <dbReference type="ChEBI" id="CHEBI:46858"/>
        <dbReference type="ChEBI" id="CHEBI:61978"/>
        <dbReference type="ChEBI" id="CHEBI:456216"/>
        <dbReference type="EC" id="2.7.10.1"/>
    </reaction>
</comment>
<keyword evidence="7" id="KW-0472">Membrane</keyword>
<dbReference type="GO" id="GO:0048680">
    <property type="term" value="P:positive regulation of axon regeneration"/>
    <property type="evidence" value="ECO:0007669"/>
    <property type="project" value="UniProtKB-ARBA"/>
</dbReference>
<sequence length="890" mass="99210">MIAPAQWSSLHGNNRQAQASKPSKETTGMSRQVATRNEPKQADSYQSTQNQISSDDMELTSNEESVTSSKDAFVDDTILDVFFKSHLEAYTDKFIFAFNVRSFDDLSHVRDEDMLGIGIHLLQIEKLREQILKMTEKLITGRSSKQVFVVENQSTQNQNAFNGKDFVPNQKIKIYELCGSFSWAEVQRSNGHRIDIAFKNHRDISPNIMEDLRVEASRLLKQQSPVTGSQEHLHYGMAHHPTMMLYNICEGGSLLDRLRADKKPVPLVSKLHSYCIQIAMALQYLESRKLVYRCLSARNIVLDKDEETVLIGDFDLIHSLRNMTAIVNKDLYKFGWKSPESLRDREYSHASDVWSYGVTIWELFSYGQEPWEGCCAIDILKRIDAGERLEKPNFCSQKVYEIMHRCWKQNPAERCNIRTILDDLNSACFIDAVAREDYNSNQPGAITLDKGDEVVVVENSGQTWFGQNKTSRKFGSVPKSVFLTPEEKDEEYWNVFIWHGRQRPETTQPVIPKQEGQQPVPTRSEPTPPQQVKIPHPTTTTPPISSQVTRAPVPPAGENRKVPAPAPITDTATPSATSHETMGSTPIITVSEEARCSRTIQDVAATFPAPSTKLLGSNSNSTPTATTQTAMKNRPVATQVKPSQVEPTKAPKKIRGNVAGEPILSTEFRHPAPVPSIVSAVKPVSQPNPTQQPVRNPSPLVAQTRFEENKHAQTLAQRSNVSVSNISNTSMYPQLNSYPNNGSGHQSYGDGSDHNSGYPGIQRKNPFTSDMRQLALTSQAVNSLLPLVPSENRFSGSVQGMGESAINEFLGAQQRPEAIHVNPTPPPSVVVPSTLSSPHFINLNDPGSVDKFVAQCQKDSRLATTVIDLTKTLLMYMPVSDTKEHARQQI</sequence>
<dbReference type="PROSITE" id="PS50011">
    <property type="entry name" value="PROTEIN_KINASE_DOM"/>
    <property type="match status" value="1"/>
</dbReference>
<dbReference type="CDD" id="cd00174">
    <property type="entry name" value="SH3"/>
    <property type="match status" value="1"/>
</dbReference>
<dbReference type="InterPro" id="IPR050198">
    <property type="entry name" value="Non-receptor_tyrosine_kinases"/>
</dbReference>
<proteinExistence type="predicted"/>
<evidence type="ECO:0000256" key="4">
    <source>
        <dbReference type="ARBA" id="ARBA00022741"/>
    </source>
</evidence>
<dbReference type="OrthoDB" id="635774at2759"/>
<gene>
    <name evidence="14" type="primary">Cnig_chr_X.g22832</name>
    <name evidence="14" type="ORF">B9Z55_022832</name>
</gene>
<dbReference type="GO" id="GO:0061564">
    <property type="term" value="P:axon development"/>
    <property type="evidence" value="ECO:0007669"/>
    <property type="project" value="UniProtKB-ARBA"/>
</dbReference>
<feature type="domain" description="SH3" evidence="12">
    <location>
        <begin position="427"/>
        <end position="487"/>
    </location>
</feature>
<dbReference type="STRING" id="1611254.A0A2G5SLV4"/>
<dbReference type="InterPro" id="IPR001452">
    <property type="entry name" value="SH3_domain"/>
</dbReference>
<evidence type="ECO:0000313" key="15">
    <source>
        <dbReference type="Proteomes" id="UP000230233"/>
    </source>
</evidence>
<evidence type="ECO:0000256" key="2">
    <source>
        <dbReference type="ARBA" id="ARBA00022443"/>
    </source>
</evidence>
<dbReference type="GO" id="GO:0004714">
    <property type="term" value="F:transmembrane receptor protein tyrosine kinase activity"/>
    <property type="evidence" value="ECO:0007669"/>
    <property type="project" value="UniProtKB-EC"/>
</dbReference>
<comment type="subcellular location">
    <subcellularLocation>
        <location evidence="1">Endomembrane system</location>
    </subcellularLocation>
</comment>
<keyword evidence="3" id="KW-0808">Transferase</keyword>
<dbReference type="InterPro" id="IPR001245">
    <property type="entry name" value="Ser-Thr/Tyr_kinase_cat_dom"/>
</dbReference>
<keyword evidence="8" id="KW-0829">Tyrosine-protein kinase</keyword>
<dbReference type="Gene3D" id="1.10.510.10">
    <property type="entry name" value="Transferase(Phosphotransferase) domain 1"/>
    <property type="match status" value="1"/>
</dbReference>
<dbReference type="SUPFAM" id="SSF56112">
    <property type="entry name" value="Protein kinase-like (PK-like)"/>
    <property type="match status" value="1"/>
</dbReference>
<evidence type="ECO:0000256" key="7">
    <source>
        <dbReference type="ARBA" id="ARBA00023136"/>
    </source>
</evidence>
<dbReference type="AlphaFoldDB" id="A0A2G5SLV4"/>
<feature type="compositionally biased region" description="Polar residues" evidence="11">
    <location>
        <begin position="43"/>
        <end position="66"/>
    </location>
</feature>
<dbReference type="SUPFAM" id="SSF50044">
    <property type="entry name" value="SH3-domain"/>
    <property type="match status" value="1"/>
</dbReference>
<dbReference type="InterPro" id="IPR055175">
    <property type="entry name" value="ACK/TNK-like_SAM"/>
</dbReference>
<evidence type="ECO:0000256" key="11">
    <source>
        <dbReference type="SAM" id="MobiDB-lite"/>
    </source>
</evidence>
<evidence type="ECO:0000256" key="3">
    <source>
        <dbReference type="ARBA" id="ARBA00022679"/>
    </source>
</evidence>